<dbReference type="EMBL" id="PJQL01004938">
    <property type="protein sequence ID" value="RCH78753.1"/>
    <property type="molecule type" value="Genomic_DNA"/>
</dbReference>
<sequence length="76" mass="9305">MWAHLKRELFHNYEAPPKSMHELWERIGETCTVTPTTGNMFRIFNFWHRLLAQFLLYRFETLYEQYCTCSEPVCQI</sequence>
<organism evidence="1 2">
    <name type="scientific">Rhizopus azygosporus</name>
    <name type="common">Rhizopus microsporus var. azygosporus</name>
    <dbReference type="NCBI Taxonomy" id="86630"/>
    <lineage>
        <taxon>Eukaryota</taxon>
        <taxon>Fungi</taxon>
        <taxon>Fungi incertae sedis</taxon>
        <taxon>Mucoromycota</taxon>
        <taxon>Mucoromycotina</taxon>
        <taxon>Mucoromycetes</taxon>
        <taxon>Mucorales</taxon>
        <taxon>Mucorineae</taxon>
        <taxon>Rhizopodaceae</taxon>
        <taxon>Rhizopus</taxon>
    </lineage>
</organism>
<evidence type="ECO:0000313" key="1">
    <source>
        <dbReference type="EMBL" id="RCH78753.1"/>
    </source>
</evidence>
<name>A0A367IM87_RHIAZ</name>
<reference evidence="1 2" key="1">
    <citation type="journal article" date="2018" name="G3 (Bethesda)">
        <title>Phylogenetic and Phylogenomic Definition of Rhizopus Species.</title>
        <authorList>
            <person name="Gryganskyi A.P."/>
            <person name="Golan J."/>
            <person name="Dolatabadi S."/>
            <person name="Mondo S."/>
            <person name="Robb S."/>
            <person name="Idnurm A."/>
            <person name="Muszewska A."/>
            <person name="Steczkiewicz K."/>
            <person name="Masonjones S."/>
            <person name="Liao H.L."/>
            <person name="Gajdeczka M.T."/>
            <person name="Anike F."/>
            <person name="Vuek A."/>
            <person name="Anishchenko I.M."/>
            <person name="Voigt K."/>
            <person name="de Hoog G.S."/>
            <person name="Smith M.E."/>
            <person name="Heitman J."/>
            <person name="Vilgalys R."/>
            <person name="Stajich J.E."/>
        </authorList>
    </citation>
    <scope>NUCLEOTIDE SEQUENCE [LARGE SCALE GENOMIC DNA]</scope>
    <source>
        <strain evidence="1 2">CBS 357.93</strain>
    </source>
</reference>
<evidence type="ECO:0000313" key="2">
    <source>
        <dbReference type="Proteomes" id="UP000252139"/>
    </source>
</evidence>
<keyword evidence="2" id="KW-1185">Reference proteome</keyword>
<dbReference type="AlphaFoldDB" id="A0A367IM87"/>
<dbReference type="OrthoDB" id="5410741at2759"/>
<gene>
    <name evidence="1" type="ORF">CU097_002179</name>
</gene>
<protein>
    <submittedName>
        <fullName evidence="1">Uncharacterized protein</fullName>
    </submittedName>
</protein>
<proteinExistence type="predicted"/>
<dbReference type="Proteomes" id="UP000252139">
    <property type="component" value="Unassembled WGS sequence"/>
</dbReference>
<comment type="caution">
    <text evidence="1">The sequence shown here is derived from an EMBL/GenBank/DDBJ whole genome shotgun (WGS) entry which is preliminary data.</text>
</comment>
<accession>A0A367IM87</accession>